<keyword evidence="2" id="KW-0596">Phosphopantetheine</keyword>
<keyword evidence="3" id="KW-0597">Phosphoprotein</keyword>
<evidence type="ECO:0000256" key="3">
    <source>
        <dbReference type="ARBA" id="ARBA00022553"/>
    </source>
</evidence>
<dbReference type="InterPro" id="IPR009081">
    <property type="entry name" value="PP-bd_ACP"/>
</dbReference>
<sequence length="903" mass="97059">MTLSPARNTTAHIVSTRIAGLEPFVFPDEPERMSLLRRWRSVVASVPDGIAAVSGSTSYSYAEADRISDLMALELVAALGESEEPIGALLGQDTAAVLAFLTVLKSGRMIVVLDAHTPAERLEQIVDLAGVSTCLVDGAVAEVMATIGGVFTTTFSLDHLIADAAASTVSAEALADRVALELFLGASRTGADGVQIVFTSGSTGVPKGVVQTHATFLASSAAVLDWPAPVMGPGDKTGLVLPLSFVAGSLILFNTLLMGATAVLADPRDIGADGLLQLVREHRIDLLDATPHLVRGMTAALDEGEVLDSIRLLVTMGEGVHSNDVEGIRKHLVPSAVFGNAFGSSEMNSVAFFHVSLDGHIPRGMIPAGRPVLGKEVVVLREDGTEAAVGETGDILVYSDYLAPGYWRNDELTAEKFGVDAGGRRFARLGDLGHFGEDGHLRIGGRSDSGVKVRGYLVEPSEIESALLSLDEIGEAVVIPIVTDNAPTRLVAYVSPKSTLRPPSGAAIRRSLRSRLPEYMVPGDIVQLNALPRTERGKVDRTSLPPVPPRQTNVMEMDQRELALSTIWQQVLELPELHLDDDFMALGGDSLSAEEMLVLVKDVFGVEIPSMDVLKFPTLREFAQRIGSDESTLPSHPDVMTLNAEGSATPLFCFPGAGSLALTYFPLSKQFPDTPLYAFQQHGIEKRALPDRSLEAMAQRYVQLMRIVRPHGPYRLVGHSFGGLVAMEVARMLTEAGEVVEQVVILDTYGPRSITEFDEANRPSTEPVPALADGSPIATAKNVVGRVKSRYVPDGIPRGENIGRQFRAYLAGILRHEGQRQYDSFFDHAVLLGRRYQVKPYFGDVVLVLAEENPDGFEGWKAALKGRVTVVGMKAEHTSILREPHVAQLAEHLRDAFDAIPAG</sequence>
<dbReference type="PANTHER" id="PTHR44845">
    <property type="entry name" value="CARRIER DOMAIN-CONTAINING PROTEIN"/>
    <property type="match status" value="1"/>
</dbReference>
<protein>
    <recommendedName>
        <fullName evidence="4">Carrier domain-containing protein</fullName>
    </recommendedName>
</protein>
<evidence type="ECO:0000313" key="6">
    <source>
        <dbReference type="Proteomes" id="UP001501295"/>
    </source>
</evidence>
<dbReference type="Proteomes" id="UP001501295">
    <property type="component" value="Unassembled WGS sequence"/>
</dbReference>
<dbReference type="PANTHER" id="PTHR44845:SF6">
    <property type="entry name" value="BETA-ALANINE-ACTIVATING ENZYME"/>
    <property type="match status" value="1"/>
</dbReference>
<dbReference type="SMART" id="SM00823">
    <property type="entry name" value="PKS_PP"/>
    <property type="match status" value="1"/>
</dbReference>
<dbReference type="InterPro" id="IPR000873">
    <property type="entry name" value="AMP-dep_synth/lig_dom"/>
</dbReference>
<evidence type="ECO:0000256" key="2">
    <source>
        <dbReference type="ARBA" id="ARBA00022450"/>
    </source>
</evidence>
<dbReference type="InterPro" id="IPR042099">
    <property type="entry name" value="ANL_N_sf"/>
</dbReference>
<dbReference type="InterPro" id="IPR020806">
    <property type="entry name" value="PKS_PP-bd"/>
</dbReference>
<dbReference type="InterPro" id="IPR025110">
    <property type="entry name" value="AMP-bd_C"/>
</dbReference>
<dbReference type="Pfam" id="PF13193">
    <property type="entry name" value="AMP-binding_C"/>
    <property type="match status" value="1"/>
</dbReference>
<dbReference type="Gene3D" id="3.30.300.30">
    <property type="match status" value="1"/>
</dbReference>
<dbReference type="InterPro" id="IPR020802">
    <property type="entry name" value="TesA-like"/>
</dbReference>
<keyword evidence="6" id="KW-1185">Reference proteome</keyword>
<dbReference type="SMART" id="SM00824">
    <property type="entry name" value="PKS_TE"/>
    <property type="match status" value="1"/>
</dbReference>
<dbReference type="Pfam" id="PF00501">
    <property type="entry name" value="AMP-binding"/>
    <property type="match status" value="1"/>
</dbReference>
<dbReference type="SUPFAM" id="SSF56801">
    <property type="entry name" value="Acetyl-CoA synthetase-like"/>
    <property type="match status" value="1"/>
</dbReference>
<gene>
    <name evidence="5" type="ORF">GCM10025780_26180</name>
</gene>
<comment type="caution">
    <text evidence="5">The sequence shown here is derived from an EMBL/GenBank/DDBJ whole genome shotgun (WGS) entry which is preliminary data.</text>
</comment>
<dbReference type="SUPFAM" id="SSF53474">
    <property type="entry name" value="alpha/beta-Hydrolases"/>
    <property type="match status" value="1"/>
</dbReference>
<name>A0ABP8W3X3_9MICO</name>
<dbReference type="PROSITE" id="PS00455">
    <property type="entry name" value="AMP_BINDING"/>
    <property type="match status" value="1"/>
</dbReference>
<dbReference type="Pfam" id="PF00550">
    <property type="entry name" value="PP-binding"/>
    <property type="match status" value="1"/>
</dbReference>
<organism evidence="5 6">
    <name type="scientific">Frondihabitans cladoniiphilus</name>
    <dbReference type="NCBI Taxonomy" id="715785"/>
    <lineage>
        <taxon>Bacteria</taxon>
        <taxon>Bacillati</taxon>
        <taxon>Actinomycetota</taxon>
        <taxon>Actinomycetes</taxon>
        <taxon>Micrococcales</taxon>
        <taxon>Microbacteriaceae</taxon>
        <taxon>Frondihabitans</taxon>
    </lineage>
</organism>
<accession>A0ABP8W3X3</accession>
<dbReference type="SUPFAM" id="SSF47336">
    <property type="entry name" value="ACP-like"/>
    <property type="match status" value="1"/>
</dbReference>
<dbReference type="Pfam" id="PF00975">
    <property type="entry name" value="Thioesterase"/>
    <property type="match status" value="1"/>
</dbReference>
<evidence type="ECO:0000259" key="4">
    <source>
        <dbReference type="PROSITE" id="PS50075"/>
    </source>
</evidence>
<dbReference type="PROSITE" id="PS50075">
    <property type="entry name" value="CARRIER"/>
    <property type="match status" value="1"/>
</dbReference>
<proteinExistence type="predicted"/>
<dbReference type="EMBL" id="BAABLM010000005">
    <property type="protein sequence ID" value="GAA4679846.1"/>
    <property type="molecule type" value="Genomic_DNA"/>
</dbReference>
<dbReference type="InterPro" id="IPR029058">
    <property type="entry name" value="AB_hydrolase_fold"/>
</dbReference>
<dbReference type="InterPro" id="IPR036736">
    <property type="entry name" value="ACP-like_sf"/>
</dbReference>
<dbReference type="InterPro" id="IPR045851">
    <property type="entry name" value="AMP-bd_C_sf"/>
</dbReference>
<evidence type="ECO:0000313" key="5">
    <source>
        <dbReference type="EMBL" id="GAA4679846.1"/>
    </source>
</evidence>
<dbReference type="Gene3D" id="3.40.50.12780">
    <property type="entry name" value="N-terminal domain of ligase-like"/>
    <property type="match status" value="1"/>
</dbReference>
<reference evidence="6" key="1">
    <citation type="journal article" date="2019" name="Int. J. Syst. Evol. Microbiol.">
        <title>The Global Catalogue of Microorganisms (GCM) 10K type strain sequencing project: providing services to taxonomists for standard genome sequencing and annotation.</title>
        <authorList>
            <consortium name="The Broad Institute Genomics Platform"/>
            <consortium name="The Broad Institute Genome Sequencing Center for Infectious Disease"/>
            <person name="Wu L."/>
            <person name="Ma J."/>
        </authorList>
    </citation>
    <scope>NUCLEOTIDE SEQUENCE [LARGE SCALE GENOMIC DNA]</scope>
    <source>
        <strain evidence="6">JCM 18956</strain>
    </source>
</reference>
<dbReference type="Gene3D" id="3.40.50.1820">
    <property type="entry name" value="alpha/beta hydrolase"/>
    <property type="match status" value="1"/>
</dbReference>
<dbReference type="Gene3D" id="1.10.1200.10">
    <property type="entry name" value="ACP-like"/>
    <property type="match status" value="1"/>
</dbReference>
<feature type="domain" description="Carrier" evidence="4">
    <location>
        <begin position="555"/>
        <end position="630"/>
    </location>
</feature>
<comment type="cofactor">
    <cofactor evidence="1">
        <name>pantetheine 4'-phosphate</name>
        <dbReference type="ChEBI" id="CHEBI:47942"/>
    </cofactor>
</comment>
<dbReference type="InterPro" id="IPR020845">
    <property type="entry name" value="AMP-binding_CS"/>
</dbReference>
<evidence type="ECO:0000256" key="1">
    <source>
        <dbReference type="ARBA" id="ARBA00001957"/>
    </source>
</evidence>
<dbReference type="InterPro" id="IPR001031">
    <property type="entry name" value="Thioesterase"/>
</dbReference>